<evidence type="ECO:0000256" key="9">
    <source>
        <dbReference type="RuleBase" id="RU003357"/>
    </source>
</evidence>
<dbReference type="Gene3D" id="2.170.130.10">
    <property type="entry name" value="TonB-dependent receptor, plug domain"/>
    <property type="match status" value="1"/>
</dbReference>
<feature type="domain" description="TonB-dependent receptor-like beta-barrel" evidence="11">
    <location>
        <begin position="584"/>
        <end position="1023"/>
    </location>
</feature>
<feature type="region of interest" description="Disordered" evidence="10">
    <location>
        <begin position="155"/>
        <end position="174"/>
    </location>
</feature>
<dbReference type="InterPro" id="IPR023997">
    <property type="entry name" value="TonB-dep_OMP_SusC/RagA_CS"/>
</dbReference>
<evidence type="ECO:0000256" key="2">
    <source>
        <dbReference type="ARBA" id="ARBA00022448"/>
    </source>
</evidence>
<keyword evidence="7 8" id="KW-0998">Cell outer membrane</keyword>
<proteinExistence type="inferred from homology"/>
<keyword evidence="6 8" id="KW-0472">Membrane</keyword>
<evidence type="ECO:0000313" key="13">
    <source>
        <dbReference type="EMBL" id="RKR80562.1"/>
    </source>
</evidence>
<gene>
    <name evidence="13" type="ORF">BDD43_0683</name>
</gene>
<evidence type="ECO:0000256" key="3">
    <source>
        <dbReference type="ARBA" id="ARBA00022452"/>
    </source>
</evidence>
<keyword evidence="3 8" id="KW-1134">Transmembrane beta strand</keyword>
<dbReference type="InterPro" id="IPR023996">
    <property type="entry name" value="TonB-dep_OMP_SusC/RagA"/>
</dbReference>
<keyword evidence="14" id="KW-1185">Reference proteome</keyword>
<dbReference type="InterPro" id="IPR012910">
    <property type="entry name" value="Plug_dom"/>
</dbReference>
<dbReference type="Pfam" id="PF07715">
    <property type="entry name" value="Plug"/>
    <property type="match status" value="1"/>
</dbReference>
<dbReference type="InterPro" id="IPR036942">
    <property type="entry name" value="Beta-barrel_TonB_sf"/>
</dbReference>
<evidence type="ECO:0000313" key="14">
    <source>
        <dbReference type="Proteomes" id="UP000268007"/>
    </source>
</evidence>
<dbReference type="PROSITE" id="PS52016">
    <property type="entry name" value="TONB_DEPENDENT_REC_3"/>
    <property type="match status" value="1"/>
</dbReference>
<dbReference type="GO" id="GO:0009279">
    <property type="term" value="C:cell outer membrane"/>
    <property type="evidence" value="ECO:0007669"/>
    <property type="project" value="UniProtKB-SubCell"/>
</dbReference>
<dbReference type="Proteomes" id="UP000268007">
    <property type="component" value="Unassembled WGS sequence"/>
</dbReference>
<dbReference type="InterPro" id="IPR008969">
    <property type="entry name" value="CarboxyPept-like_regulatory"/>
</dbReference>
<dbReference type="InterPro" id="IPR037066">
    <property type="entry name" value="Plug_dom_sf"/>
</dbReference>
<dbReference type="InterPro" id="IPR000531">
    <property type="entry name" value="Beta-barrel_TonB"/>
</dbReference>
<dbReference type="Pfam" id="PF13715">
    <property type="entry name" value="CarbopepD_reg_2"/>
    <property type="match status" value="1"/>
</dbReference>
<reference evidence="13 14" key="1">
    <citation type="submission" date="2018-10" db="EMBL/GenBank/DDBJ databases">
        <title>Genomic Encyclopedia of Archaeal and Bacterial Type Strains, Phase II (KMG-II): from individual species to whole genera.</title>
        <authorList>
            <person name="Goeker M."/>
        </authorList>
    </citation>
    <scope>NUCLEOTIDE SEQUENCE [LARGE SCALE GENOMIC DNA]</scope>
    <source>
        <strain evidence="13 14">DSM 18602</strain>
    </source>
</reference>
<evidence type="ECO:0000256" key="1">
    <source>
        <dbReference type="ARBA" id="ARBA00004571"/>
    </source>
</evidence>
<feature type="domain" description="TonB-dependent receptor plug" evidence="12">
    <location>
        <begin position="259"/>
        <end position="367"/>
    </location>
</feature>
<dbReference type="Gene3D" id="2.60.40.1120">
    <property type="entry name" value="Carboxypeptidase-like, regulatory domain"/>
    <property type="match status" value="1"/>
</dbReference>
<sequence>MLYGNPYAFKRALQSAAAAQRQANSYSFQIPQTYYLTTMLPKLRSILKIKSIVLTAAASCFINLALATGLAHSQGLEKRITIDVQNKPLKQTLDQIAASAQMVIIYSNTKGIIEKPVTIHEKDQPVSRILNELLLPLSLTYEVIDDRIVIKFDNASSRPPSREKPPFPVKGKVTDANGLPLPGATVKIKNGPAVATTNSNGDFQITNVADSTILQVSFVGYVTKEIVVRKAEFLTIVLEIGSAQLNEVVVSTGYQTLPKERATGSFVQINNELLNRRVGTDIISRLEGVVPGLLFNRNTINGTAGAVDISIRGTNTLYANAQPLIVIDGFPYDGDFNNINPNDVESVTVLKDAAAASIWGVRSGNGVIVITTKKGKRNEKLNVEMNANVTIGNKPNLYYSPNFLPANDVINLEQTLFNKGYFDSNLSSGYSPVSPVVQILANQRAGTISAADATSQINALRNTDVRDQLNQYFYQKTINQQYALNLRGGNSNSDYVFSLGDDQDRSYFKGNQNGRITLNSLYNFYPLKDLQISAGFNYTQVAATTNNPIYNNGGRLTFNNDNIYPYAKLVDVSGNALAIPKDYSLSFTSNADGKLLDWAYRPLDELNNEDNTSKMVDNRISLGMQYGFLKDFRINLKYQYEHAVTNQLRNFSSDTYYARNLINQYTQIGSGGSLTYPIPVGGILQQTNAYLTSQRGRAQLYYNHSWNQKHELSAIAGAEISEAINESNSNTSYGYDKNTGTSYGTIDYSDSFNITPYGYGQRIPNSLGFGKTTDHYISYFSNASYTYNNRYILSLSGRIDKSNLFGVNTNQKSVPLYSSGLAWDLSKEDFYHLSWLPYAKLRATYGYTGNINKSATAVTTIRQFSNSYYSGNPYAIVINPGNPELRWEKTRMINFGLDYAFKNSIIAGSVEYYIKKGTDIFGDSPLAPSTGLTTFFGNTADIKGNGVDIVINTKNINGTNFRWTTNFLLSHVVDIVTKYDVTLASSSYIQLSNASSVYPLTGKSLYGLYSYKWAGLTHNTGDPQGYVNGQVSTDYAKILSGTSIDDMVYNGSSRPTTFGSFRNTFSYKDISLSFNIIYKLNYFFRRSSYTSSALPYNGNTDFYKRWQNPGDESSTNVPALMYPPYNTNRDQFYQNSSVLIDKGDHIRLQDITLSYDLTKQQWKKSPFTKFQLYTYLNNVGILWRANHDHLDPDLSTNSTFGSYPLPRMLSFGIKANF</sequence>
<dbReference type="InterPro" id="IPR039426">
    <property type="entry name" value="TonB-dep_rcpt-like"/>
</dbReference>
<dbReference type="NCBIfam" id="TIGR04056">
    <property type="entry name" value="OMP_RagA_SusC"/>
    <property type="match status" value="1"/>
</dbReference>
<organism evidence="13 14">
    <name type="scientific">Mucilaginibacter gracilis</name>
    <dbReference type="NCBI Taxonomy" id="423350"/>
    <lineage>
        <taxon>Bacteria</taxon>
        <taxon>Pseudomonadati</taxon>
        <taxon>Bacteroidota</taxon>
        <taxon>Sphingobacteriia</taxon>
        <taxon>Sphingobacteriales</taxon>
        <taxon>Sphingobacteriaceae</taxon>
        <taxon>Mucilaginibacter</taxon>
    </lineage>
</organism>
<keyword evidence="4 8" id="KW-0812">Transmembrane</keyword>
<protein>
    <submittedName>
        <fullName evidence="13">TonB-linked SusC/RagA family outer membrane protein</fullName>
    </submittedName>
</protein>
<evidence type="ECO:0000256" key="10">
    <source>
        <dbReference type="SAM" id="MobiDB-lite"/>
    </source>
</evidence>
<evidence type="ECO:0000256" key="6">
    <source>
        <dbReference type="ARBA" id="ARBA00023136"/>
    </source>
</evidence>
<evidence type="ECO:0000256" key="5">
    <source>
        <dbReference type="ARBA" id="ARBA00023077"/>
    </source>
</evidence>
<evidence type="ECO:0000256" key="4">
    <source>
        <dbReference type="ARBA" id="ARBA00022692"/>
    </source>
</evidence>
<dbReference type="Gene3D" id="2.40.170.20">
    <property type="entry name" value="TonB-dependent receptor, beta-barrel domain"/>
    <property type="match status" value="1"/>
</dbReference>
<name>A0A495IVF9_9SPHI</name>
<comment type="caution">
    <text evidence="13">The sequence shown here is derived from an EMBL/GenBank/DDBJ whole genome shotgun (WGS) entry which is preliminary data.</text>
</comment>
<dbReference type="Pfam" id="PF00593">
    <property type="entry name" value="TonB_dep_Rec_b-barrel"/>
    <property type="match status" value="1"/>
</dbReference>
<dbReference type="SUPFAM" id="SSF56935">
    <property type="entry name" value="Porins"/>
    <property type="match status" value="1"/>
</dbReference>
<evidence type="ECO:0000259" key="11">
    <source>
        <dbReference type="Pfam" id="PF00593"/>
    </source>
</evidence>
<dbReference type="AlphaFoldDB" id="A0A495IVF9"/>
<dbReference type="SUPFAM" id="SSF49464">
    <property type="entry name" value="Carboxypeptidase regulatory domain-like"/>
    <property type="match status" value="1"/>
</dbReference>
<comment type="subcellular location">
    <subcellularLocation>
        <location evidence="1 8">Cell outer membrane</location>
        <topology evidence="1 8">Multi-pass membrane protein</topology>
    </subcellularLocation>
</comment>
<evidence type="ECO:0000256" key="8">
    <source>
        <dbReference type="PROSITE-ProRule" id="PRU01360"/>
    </source>
</evidence>
<keyword evidence="2 8" id="KW-0813">Transport</keyword>
<evidence type="ECO:0000256" key="7">
    <source>
        <dbReference type="ARBA" id="ARBA00023237"/>
    </source>
</evidence>
<comment type="similarity">
    <text evidence="8 9">Belongs to the TonB-dependent receptor family.</text>
</comment>
<dbReference type="NCBIfam" id="TIGR04057">
    <property type="entry name" value="SusC_RagA_signa"/>
    <property type="match status" value="1"/>
</dbReference>
<accession>A0A495IVF9</accession>
<evidence type="ECO:0000259" key="12">
    <source>
        <dbReference type="Pfam" id="PF07715"/>
    </source>
</evidence>
<keyword evidence="5 9" id="KW-0798">TonB box</keyword>
<dbReference type="EMBL" id="RBKU01000001">
    <property type="protein sequence ID" value="RKR80562.1"/>
    <property type="molecule type" value="Genomic_DNA"/>
</dbReference>